<sequence>MGNNQIIQIWSELAAARKNKQEGDIMSNDAVLWKKENGICTITMNRPEAMNALNGDLVNGMMAAFQDCYDEEVRAVVLTGAGKAFCLGGDIAYASKYGDGDLAAFFKDFTLPLARLISDMRQLPKPIIASINGICAGVGMSFAAACDLRFCHDQVVFKQAYTGVGISQDGGFSQMVPLIVGLGRASEMVFMDEVITANKALEWGFVNKVTAPEELDAQTAKMAQRLANGPTRAYAASKALLNKALLPFLECQLEAERQGVISTSLTEDYKEGVAVFTRQKKVPEFKGK</sequence>
<accession>A0A354YW46</accession>
<evidence type="ECO:0000313" key="4">
    <source>
        <dbReference type="Proteomes" id="UP000263273"/>
    </source>
</evidence>
<evidence type="ECO:0000313" key="3">
    <source>
        <dbReference type="EMBL" id="HBK53568.1"/>
    </source>
</evidence>
<evidence type="ECO:0000256" key="1">
    <source>
        <dbReference type="ARBA" id="ARBA00005254"/>
    </source>
</evidence>
<organism evidence="3 4">
    <name type="scientific">Syntrophomonas wolfei</name>
    <dbReference type="NCBI Taxonomy" id="863"/>
    <lineage>
        <taxon>Bacteria</taxon>
        <taxon>Bacillati</taxon>
        <taxon>Bacillota</taxon>
        <taxon>Clostridia</taxon>
        <taxon>Eubacteriales</taxon>
        <taxon>Syntrophomonadaceae</taxon>
        <taxon>Syntrophomonas</taxon>
    </lineage>
</organism>
<dbReference type="GO" id="GO:0006635">
    <property type="term" value="P:fatty acid beta-oxidation"/>
    <property type="evidence" value="ECO:0007669"/>
    <property type="project" value="TreeGrafter"/>
</dbReference>
<dbReference type="InterPro" id="IPR014748">
    <property type="entry name" value="Enoyl-CoA_hydra_C"/>
</dbReference>
<dbReference type="Pfam" id="PF00378">
    <property type="entry name" value="ECH_1"/>
    <property type="match status" value="1"/>
</dbReference>
<dbReference type="PANTHER" id="PTHR11941">
    <property type="entry name" value="ENOYL-COA HYDRATASE-RELATED"/>
    <property type="match status" value="1"/>
</dbReference>
<proteinExistence type="inferred from homology"/>
<dbReference type="CDD" id="cd06558">
    <property type="entry name" value="crotonase-like"/>
    <property type="match status" value="1"/>
</dbReference>
<name>A0A354YW46_9FIRM</name>
<dbReference type="PANTHER" id="PTHR11941:SF133">
    <property type="entry name" value="1,2-EPOXYPHENYLACETYL-COA ISOMERASE"/>
    <property type="match status" value="1"/>
</dbReference>
<gene>
    <name evidence="3" type="ORF">DDZ44_06505</name>
</gene>
<dbReference type="Gene3D" id="1.10.12.10">
    <property type="entry name" value="Lyase 2-enoyl-coa Hydratase, Chain A, domain 2"/>
    <property type="match status" value="1"/>
</dbReference>
<dbReference type="Gene3D" id="3.90.226.10">
    <property type="entry name" value="2-enoyl-CoA Hydratase, Chain A, domain 1"/>
    <property type="match status" value="1"/>
</dbReference>
<keyword evidence="2" id="KW-0456">Lyase</keyword>
<comment type="similarity">
    <text evidence="1">Belongs to the enoyl-CoA hydratase/isomerase family.</text>
</comment>
<comment type="caution">
    <text evidence="3">The sequence shown here is derived from an EMBL/GenBank/DDBJ whole genome shotgun (WGS) entry which is preliminary data.</text>
</comment>
<reference evidence="3 4" key="1">
    <citation type="journal article" date="2018" name="Nat. Biotechnol.">
        <title>A standardized bacterial taxonomy based on genome phylogeny substantially revises the tree of life.</title>
        <authorList>
            <person name="Parks D.H."/>
            <person name="Chuvochina M."/>
            <person name="Waite D.W."/>
            <person name="Rinke C."/>
            <person name="Skarshewski A."/>
            <person name="Chaumeil P.A."/>
            <person name="Hugenholtz P."/>
        </authorList>
    </citation>
    <scope>NUCLEOTIDE SEQUENCE [LARGE SCALE GENOMIC DNA]</scope>
    <source>
        <strain evidence="3">UBA10948</strain>
    </source>
</reference>
<dbReference type="InterPro" id="IPR029045">
    <property type="entry name" value="ClpP/crotonase-like_dom_sf"/>
</dbReference>
<evidence type="ECO:0008006" key="5">
    <source>
        <dbReference type="Google" id="ProtNLM"/>
    </source>
</evidence>
<dbReference type="SUPFAM" id="SSF52096">
    <property type="entry name" value="ClpP/crotonase"/>
    <property type="match status" value="1"/>
</dbReference>
<dbReference type="Proteomes" id="UP000263273">
    <property type="component" value="Unassembled WGS sequence"/>
</dbReference>
<dbReference type="InterPro" id="IPR001753">
    <property type="entry name" value="Enoyl-CoA_hydra/iso"/>
</dbReference>
<dbReference type="EMBL" id="DNZF01000144">
    <property type="protein sequence ID" value="HBK53568.1"/>
    <property type="molecule type" value="Genomic_DNA"/>
</dbReference>
<evidence type="ECO:0000256" key="2">
    <source>
        <dbReference type="ARBA" id="ARBA00023239"/>
    </source>
</evidence>
<dbReference type="RefSeq" id="WP_276618819.1">
    <property type="nucleotide sequence ID" value="NZ_DHSN01000007.1"/>
</dbReference>
<dbReference type="AlphaFoldDB" id="A0A354YW46"/>
<dbReference type="GO" id="GO:0016829">
    <property type="term" value="F:lyase activity"/>
    <property type="evidence" value="ECO:0007669"/>
    <property type="project" value="UniProtKB-KW"/>
</dbReference>
<protein>
    <recommendedName>
        <fullName evidence="5">Enoyl-CoA hydratase</fullName>
    </recommendedName>
</protein>